<evidence type="ECO:0000313" key="2">
    <source>
        <dbReference type="Proteomes" id="UP001221757"/>
    </source>
</evidence>
<protein>
    <submittedName>
        <fullName evidence="1">Uncharacterized protein</fullName>
    </submittedName>
</protein>
<dbReference type="AlphaFoldDB" id="A0AAD7CH79"/>
<proteinExistence type="predicted"/>
<dbReference type="Proteomes" id="UP001221757">
    <property type="component" value="Unassembled WGS sequence"/>
</dbReference>
<comment type="caution">
    <text evidence="1">The sequence shown here is derived from an EMBL/GenBank/DDBJ whole genome shotgun (WGS) entry which is preliminary data.</text>
</comment>
<evidence type="ECO:0000313" key="1">
    <source>
        <dbReference type="EMBL" id="KAJ7648908.1"/>
    </source>
</evidence>
<keyword evidence="2" id="KW-1185">Reference proteome</keyword>
<reference evidence="1" key="1">
    <citation type="submission" date="2023-03" db="EMBL/GenBank/DDBJ databases">
        <title>Massive genome expansion in bonnet fungi (Mycena s.s.) driven by repeated elements and novel gene families across ecological guilds.</title>
        <authorList>
            <consortium name="Lawrence Berkeley National Laboratory"/>
            <person name="Harder C.B."/>
            <person name="Miyauchi S."/>
            <person name="Viragh M."/>
            <person name="Kuo A."/>
            <person name="Thoen E."/>
            <person name="Andreopoulos B."/>
            <person name="Lu D."/>
            <person name="Skrede I."/>
            <person name="Drula E."/>
            <person name="Henrissat B."/>
            <person name="Morin E."/>
            <person name="Kohler A."/>
            <person name="Barry K."/>
            <person name="LaButti K."/>
            <person name="Morin E."/>
            <person name="Salamov A."/>
            <person name="Lipzen A."/>
            <person name="Mereny Z."/>
            <person name="Hegedus B."/>
            <person name="Baldrian P."/>
            <person name="Stursova M."/>
            <person name="Weitz H."/>
            <person name="Taylor A."/>
            <person name="Grigoriev I.V."/>
            <person name="Nagy L.G."/>
            <person name="Martin F."/>
            <person name="Kauserud H."/>
        </authorList>
    </citation>
    <scope>NUCLEOTIDE SEQUENCE</scope>
    <source>
        <strain evidence="1">CBHHK067</strain>
    </source>
</reference>
<name>A0AAD7CH79_MYCRO</name>
<dbReference type="EMBL" id="JARKIE010000371">
    <property type="protein sequence ID" value="KAJ7648908.1"/>
    <property type="molecule type" value="Genomic_DNA"/>
</dbReference>
<sequence>MAAFAPTNSGGQCDLGIPLGWYPEPMCFKAKGNPEYELERDAYIISCCAVADGNYELLSVSFSGKTTGNDELIDKLGRRYGEVLRLRIAMINDNSQQYIGGFGQCMGLEEELVEVVVEGEGVRSGYRKISSSEVAATLCSSGDVLKINEPLFGIDRRENSFQIFLVYELPAQRLYGIRGWNYGASKETAKRQKTKLPEEWIKYMLLEAKITLSKHSHY</sequence>
<accession>A0AAD7CH79</accession>
<gene>
    <name evidence="1" type="ORF">B0H17DRAFT_1147864</name>
</gene>
<organism evidence="1 2">
    <name type="scientific">Mycena rosella</name>
    <name type="common">Pink bonnet</name>
    <name type="synonym">Agaricus rosellus</name>
    <dbReference type="NCBI Taxonomy" id="1033263"/>
    <lineage>
        <taxon>Eukaryota</taxon>
        <taxon>Fungi</taxon>
        <taxon>Dikarya</taxon>
        <taxon>Basidiomycota</taxon>
        <taxon>Agaricomycotina</taxon>
        <taxon>Agaricomycetes</taxon>
        <taxon>Agaricomycetidae</taxon>
        <taxon>Agaricales</taxon>
        <taxon>Marasmiineae</taxon>
        <taxon>Mycenaceae</taxon>
        <taxon>Mycena</taxon>
    </lineage>
</organism>